<feature type="domain" description="AAA-ATPase-like" evidence="1">
    <location>
        <begin position="158"/>
        <end position="404"/>
    </location>
</feature>
<dbReference type="SUPFAM" id="SSF52540">
    <property type="entry name" value="P-loop containing nucleoside triphosphate hydrolases"/>
    <property type="match status" value="1"/>
</dbReference>
<dbReference type="EnsemblMetazoa" id="XM_003242741.4">
    <property type="protein sequence ID" value="XP_003242789.1"/>
    <property type="gene ID" value="LOC100574645"/>
</dbReference>
<sequence length="603" mass="69354">MGSKFEGFKGCFSMSINNTDSLQRLRNTNDRRILLDTKIAKGTATRLDMMTQLKAELQIFDAFLKNIESKKKAKDCCAVINIVVSTLIKRINNMWNTIFLLFTIDDDIEPKFMKVSNSIVMTSCTNCRSCDVTIESIMRNIEILSIQEDTVFNFSSSDFIKILQTTAFVDKTLMIKEVFCHKETKGIVITAPRKYGKSTNLTMLKCFLEIQVDSLGKPLTKAKTDKPVTDTSNYEVFKKLNISKESSIMEKYLGKYPVLYANCQIENDIISYDCVLDGCKEIIHKSFLLHSYLQKSSKLSIQQKKLCKLWCDDASYKKLMKKEDISSGLKLLCTYLTVHYDKTCFVLIDEIDFFTQTVTITETLLKDYKLIILFLRQFLSFLKSNNLVFKAFATGKSGYAIHSIVPSCVQIQPFYNLHKFTDFYGLTDDELEYLFNKPEFKHISMTIKEVKDYYGSYNKIDHLTTTKKEIYCIWSILNVLKCKRLDNYWRDFGNVFCNFSNPIIKDVMQKLLIDEFVMVVLYHKAARKTNPTPPPIIAASGTPTKKSLDYFFNLMLDLGYLTRNSTSIMVLDIFNNTGSCMGYVTIPNQEVGHDIENKISLLS</sequence>
<evidence type="ECO:0000259" key="1">
    <source>
        <dbReference type="Pfam" id="PF09820"/>
    </source>
</evidence>
<dbReference type="RefSeq" id="XP_008180493.1">
    <property type="nucleotide sequence ID" value="XM_008182271.2"/>
</dbReference>
<dbReference type="Pfam" id="PF09820">
    <property type="entry name" value="AAA-ATPase_like"/>
    <property type="match status" value="1"/>
</dbReference>
<dbReference type="GeneID" id="100574645"/>
<dbReference type="PANTHER" id="PTHR34825">
    <property type="entry name" value="CONSERVED PROTEIN, WITH A WEAK D-GALACTARATE DEHYDRATASE/ALTRONATE HYDROLASE DOMAIN"/>
    <property type="match status" value="1"/>
</dbReference>
<evidence type="ECO:0000313" key="2">
    <source>
        <dbReference type="EnsemblMetazoa" id="XP_003242789.1"/>
    </source>
</evidence>
<dbReference type="KEGG" id="api:100574645"/>
<accession>A0A8R1W7L6</accession>
<keyword evidence="3" id="KW-1185">Reference proteome</keyword>
<proteinExistence type="predicted"/>
<dbReference type="InterPro" id="IPR018631">
    <property type="entry name" value="AAA-ATPase-like_dom"/>
</dbReference>
<organism evidence="2 3">
    <name type="scientific">Acyrthosiphon pisum</name>
    <name type="common">Pea aphid</name>
    <dbReference type="NCBI Taxonomy" id="7029"/>
    <lineage>
        <taxon>Eukaryota</taxon>
        <taxon>Metazoa</taxon>
        <taxon>Ecdysozoa</taxon>
        <taxon>Arthropoda</taxon>
        <taxon>Hexapoda</taxon>
        <taxon>Insecta</taxon>
        <taxon>Pterygota</taxon>
        <taxon>Neoptera</taxon>
        <taxon>Paraneoptera</taxon>
        <taxon>Hemiptera</taxon>
        <taxon>Sternorrhyncha</taxon>
        <taxon>Aphidomorpha</taxon>
        <taxon>Aphidoidea</taxon>
        <taxon>Aphididae</taxon>
        <taxon>Macrosiphini</taxon>
        <taxon>Acyrthosiphon</taxon>
    </lineage>
</organism>
<dbReference type="AlphaFoldDB" id="A0A8R1W7L6"/>
<evidence type="ECO:0000313" key="3">
    <source>
        <dbReference type="Proteomes" id="UP000007819"/>
    </source>
</evidence>
<dbReference type="Proteomes" id="UP000007819">
    <property type="component" value="Chromosome X"/>
</dbReference>
<dbReference type="InterPro" id="IPR027417">
    <property type="entry name" value="P-loop_NTPase"/>
</dbReference>
<dbReference type="RefSeq" id="XP_003242789.1">
    <property type="nucleotide sequence ID" value="XM_003242741.3"/>
</dbReference>
<reference evidence="2" key="2">
    <citation type="submission" date="2022-06" db="UniProtKB">
        <authorList>
            <consortium name="EnsemblMetazoa"/>
        </authorList>
    </citation>
    <scope>IDENTIFICATION</scope>
</reference>
<dbReference type="PANTHER" id="PTHR34825:SF1">
    <property type="entry name" value="AAA-ATPASE-LIKE DOMAIN-CONTAINING PROTEIN"/>
    <property type="match status" value="1"/>
</dbReference>
<dbReference type="OrthoDB" id="6627450at2759"/>
<protein>
    <recommendedName>
        <fullName evidence="1">AAA-ATPase-like domain-containing protein</fullName>
    </recommendedName>
</protein>
<reference evidence="3" key="1">
    <citation type="submission" date="2010-06" db="EMBL/GenBank/DDBJ databases">
        <authorList>
            <person name="Jiang H."/>
            <person name="Abraham K."/>
            <person name="Ali S."/>
            <person name="Alsbrooks S.L."/>
            <person name="Anim B.N."/>
            <person name="Anosike U.S."/>
            <person name="Attaway T."/>
            <person name="Bandaranaike D.P."/>
            <person name="Battles P.K."/>
            <person name="Bell S.N."/>
            <person name="Bell A.V."/>
            <person name="Beltran B."/>
            <person name="Bickham C."/>
            <person name="Bustamante Y."/>
            <person name="Caleb T."/>
            <person name="Canada A."/>
            <person name="Cardenas V."/>
            <person name="Carter K."/>
            <person name="Chacko J."/>
            <person name="Chandrabose M.N."/>
            <person name="Chavez D."/>
            <person name="Chavez A."/>
            <person name="Chen L."/>
            <person name="Chu H.-S."/>
            <person name="Claassen K.J."/>
            <person name="Cockrell R."/>
            <person name="Collins M."/>
            <person name="Cooper J.A."/>
            <person name="Cree A."/>
            <person name="Curry S.M."/>
            <person name="Da Y."/>
            <person name="Dao M.D."/>
            <person name="Das B."/>
            <person name="Davila M.-L."/>
            <person name="Davy-Carroll L."/>
            <person name="Denson S."/>
            <person name="Dinh H."/>
            <person name="Ebong V.E."/>
            <person name="Edwards J.R."/>
            <person name="Egan A."/>
            <person name="El-Daye J."/>
            <person name="Escobedo L."/>
            <person name="Fernandez S."/>
            <person name="Fernando P.R."/>
            <person name="Flagg N."/>
            <person name="Forbes L.D."/>
            <person name="Fowler R.G."/>
            <person name="Fu Q."/>
            <person name="Gabisi R.A."/>
            <person name="Ganer J."/>
            <person name="Garbino Pronczuk A."/>
            <person name="Garcia R.M."/>
            <person name="Garner T."/>
            <person name="Garrett T.E."/>
            <person name="Gonzalez D.A."/>
            <person name="Hamid H."/>
            <person name="Hawkins E.S."/>
            <person name="Hirani K."/>
            <person name="Hogues M.E."/>
            <person name="Hollins B."/>
            <person name="Hsiao C.-H."/>
            <person name="Jabil R."/>
            <person name="James M.L."/>
            <person name="Jhangiani S.N."/>
            <person name="Johnson B."/>
            <person name="Johnson Q."/>
            <person name="Joshi V."/>
            <person name="Kalu J.B."/>
            <person name="Kam C."/>
            <person name="Kashfia A."/>
            <person name="Keebler J."/>
            <person name="Kisamo H."/>
            <person name="Kovar C.L."/>
            <person name="Lago L.A."/>
            <person name="Lai C.-Y."/>
            <person name="Laidlaw J."/>
            <person name="Lara F."/>
            <person name="Le T.-K."/>
            <person name="Lee S.L."/>
            <person name="Legall F.H."/>
            <person name="Lemon S.J."/>
            <person name="Lewis L.R."/>
            <person name="Li B."/>
            <person name="Liu Y."/>
            <person name="Liu Y.-S."/>
            <person name="Lopez J."/>
            <person name="Lozado R.J."/>
            <person name="Lu J."/>
            <person name="Madu R.C."/>
            <person name="Maheshwari M."/>
            <person name="Maheshwari R."/>
            <person name="Malloy K."/>
            <person name="Martinez E."/>
            <person name="Mathew T."/>
            <person name="Mercado I.C."/>
            <person name="Mercado C."/>
            <person name="Meyer B."/>
            <person name="Montgomery K."/>
            <person name="Morgan M.B."/>
            <person name="Munidasa M."/>
            <person name="Nazareth L.V."/>
            <person name="Nelson J."/>
            <person name="Ng B.M."/>
            <person name="Nguyen N.B."/>
            <person name="Nguyen P.Q."/>
            <person name="Nguyen T."/>
            <person name="Obregon M."/>
            <person name="Okwuonu G.O."/>
            <person name="Onwere C.G."/>
            <person name="Orozco G."/>
            <person name="Parra A."/>
            <person name="Patel S."/>
            <person name="Patil S."/>
            <person name="Perez A."/>
            <person name="Perez Y."/>
            <person name="Pham C."/>
            <person name="Primus E.L."/>
            <person name="Pu L.-L."/>
            <person name="Puazo M."/>
            <person name="Qin X."/>
            <person name="Quiroz J.B."/>
            <person name="Reese J."/>
            <person name="Richards S."/>
            <person name="Rives C.M."/>
            <person name="Robberts R."/>
            <person name="Ruiz S.J."/>
            <person name="Ruiz M.J."/>
            <person name="Santibanez J."/>
            <person name="Schneider B.W."/>
            <person name="Sisson I."/>
            <person name="Smith M."/>
            <person name="Sodergren E."/>
            <person name="Song X.-Z."/>
            <person name="Song B.B."/>
            <person name="Summersgill H."/>
            <person name="Thelus R."/>
            <person name="Thornton R.D."/>
            <person name="Trejos Z.Y."/>
            <person name="Usmani K."/>
            <person name="Vattathil S."/>
            <person name="Villasana D."/>
            <person name="Walker D.L."/>
            <person name="Wang S."/>
            <person name="Wang K."/>
            <person name="White C.S."/>
            <person name="Williams A.C."/>
            <person name="Williamson J."/>
            <person name="Wilson K."/>
            <person name="Woghiren I.O."/>
            <person name="Woodworth J.R."/>
            <person name="Worley K.C."/>
            <person name="Wright R.A."/>
            <person name="Wu W."/>
            <person name="Young L."/>
            <person name="Zhang L."/>
            <person name="Zhang J."/>
            <person name="Zhu Y."/>
            <person name="Muzny D.M."/>
            <person name="Weinstock G."/>
            <person name="Gibbs R.A."/>
        </authorList>
    </citation>
    <scope>NUCLEOTIDE SEQUENCE [LARGE SCALE GENOMIC DNA]</scope>
    <source>
        <strain evidence="3">LSR1</strain>
    </source>
</reference>
<name>A0A8R1W7L6_ACYPI</name>
<dbReference type="EnsemblMetazoa" id="XM_008182271.3">
    <property type="protein sequence ID" value="XP_008180493.1"/>
    <property type="gene ID" value="LOC100574645"/>
</dbReference>